<reference evidence="1 2" key="1">
    <citation type="submission" date="2018-08" db="EMBL/GenBank/DDBJ databases">
        <title>Chitinophaga sp. K20C18050901, a novel bacterium isolated from forest soil.</title>
        <authorList>
            <person name="Wang C."/>
        </authorList>
    </citation>
    <scope>NUCLEOTIDE SEQUENCE [LARGE SCALE GENOMIC DNA]</scope>
    <source>
        <strain evidence="1 2">K20C18050901</strain>
    </source>
</reference>
<sequence length="107" mass="12470">MVIKNDLENFIKLINAITDRPGMYMVNNVEDLALVILGYKHACIASDRELLDKLIEDFSKSLNERFETKEAIEWVRLIRYHGFGDGNTLSLFKLAFDEFIALRYSEH</sequence>
<evidence type="ECO:0000313" key="1">
    <source>
        <dbReference type="EMBL" id="RFM32356.1"/>
    </source>
</evidence>
<accession>A0A3E1NWP8</accession>
<protein>
    <submittedName>
        <fullName evidence="1">Uncharacterized protein</fullName>
    </submittedName>
</protein>
<comment type="caution">
    <text evidence="1">The sequence shown here is derived from an EMBL/GenBank/DDBJ whole genome shotgun (WGS) entry which is preliminary data.</text>
</comment>
<dbReference type="Proteomes" id="UP000261174">
    <property type="component" value="Unassembled WGS sequence"/>
</dbReference>
<keyword evidence="2" id="KW-1185">Reference proteome</keyword>
<dbReference type="OrthoDB" id="680405at2"/>
<dbReference type="RefSeq" id="WP_116855549.1">
    <property type="nucleotide sequence ID" value="NZ_QTJV01000009.1"/>
</dbReference>
<proteinExistence type="predicted"/>
<evidence type="ECO:0000313" key="2">
    <source>
        <dbReference type="Proteomes" id="UP000261174"/>
    </source>
</evidence>
<dbReference type="EMBL" id="QTJV01000009">
    <property type="protein sequence ID" value="RFM32356.1"/>
    <property type="molecule type" value="Genomic_DNA"/>
</dbReference>
<organism evidence="1 2">
    <name type="scientific">Chitinophaga silvisoli</name>
    <dbReference type="NCBI Taxonomy" id="2291814"/>
    <lineage>
        <taxon>Bacteria</taxon>
        <taxon>Pseudomonadati</taxon>
        <taxon>Bacteroidota</taxon>
        <taxon>Chitinophagia</taxon>
        <taxon>Chitinophagales</taxon>
        <taxon>Chitinophagaceae</taxon>
        <taxon>Chitinophaga</taxon>
    </lineage>
</organism>
<gene>
    <name evidence="1" type="ORF">DXN04_21960</name>
</gene>
<dbReference type="AlphaFoldDB" id="A0A3E1NWP8"/>
<name>A0A3E1NWP8_9BACT</name>